<dbReference type="InterPro" id="IPR003961">
    <property type="entry name" value="FN3_dom"/>
</dbReference>
<dbReference type="InterPro" id="IPR011042">
    <property type="entry name" value="6-blade_b-propeller_TolB-like"/>
</dbReference>
<dbReference type="PROSITE" id="PS51272">
    <property type="entry name" value="SLH"/>
    <property type="match status" value="3"/>
</dbReference>
<feature type="region of interest" description="Disordered" evidence="1">
    <location>
        <begin position="1802"/>
        <end position="1825"/>
    </location>
</feature>
<dbReference type="InterPro" id="IPR008969">
    <property type="entry name" value="CarboxyPept-like_regulatory"/>
</dbReference>
<feature type="compositionally biased region" description="Basic and acidic residues" evidence="1">
    <location>
        <begin position="1806"/>
        <end position="1825"/>
    </location>
</feature>
<dbReference type="EMBL" id="VCIW01000008">
    <property type="protein sequence ID" value="TLS51539.1"/>
    <property type="molecule type" value="Genomic_DNA"/>
</dbReference>
<name>A0A5R9G8Y5_9BACL</name>
<proteinExistence type="predicted"/>
<protein>
    <submittedName>
        <fullName evidence="5">Uncharacterized protein</fullName>
    </submittedName>
</protein>
<sequence>MKRRIRKTIWAAVIASVLATSTAPAVPIRAGDEPPAPPPETVAQLLGEIETPALSDGTLSAPALEPMPSAVAFSEVEIRGTAPLESTVRIYYRKDGAVQESGSVYVTEAVYGDIGSFETGASLWSGTGVYEFYATAEKDGLTSPASASQFVEFDETKPMEPESKGWTNPAYDQILLQWDSPYEREPNPDGSYSRDSTVDRYEVFRDGAKLGETRDLFYLDAGLPETGLFQYEIYAVDRAGNRSEQSMRMRAGTFHRYSAEAASVPEHAGYNQGIYSPMLNKAGTKAAFIARLYTLPDATTSNSLYGVYTYDVLEEDPAKRYKRIGSLPQNLSDPRQYVQDGLYAMSGDGRFVAYATRVMLVTNPDLYIYDGTTGYSDTVLPVWAVDPRHLAMSDDGEWLVFESDSNKIVEEDDNEHTDIFLYHRPTKTVKLISKTNEGDIANDFSSSPAISGDGRYAAFLTSASNMPGWQDDAVRRLYVYDTRTNALEYVPVPFGDDELVSAMHVSLSQDGQTIALQGGVGYRDIRVYVHDRRSGTTESIASHLGQGLNLGLGEPQISADGRYVAFSYYNRTPGSPSTQPFDSDRGSIRYDRVAEEWTYIGNRAKSVTAPFLSGDGSRAAFLMGEGEGSSIHIACFEGPCTDAEQPESQLSTVAWSHPNRIGGQLPLGASVAILAFGTPGLEAQAVVRYASSSEGEKTATLPMTEDASQPGVYRAAFAPPEGATDVLAIRAEQVGAPEVSAEADPSGFPLKIAGEATVKLTGAYAGQMKGSWVRLKSKSENLRYEGGVRLGETPEATIPLPGPAVYAIELIDARGVTLRERAEIEVKSGGRAEAALSPKPSATLAVKLTTPGEEEIKDAAIKFYDANGKRLETARWEADYGYRMRAARYAEEDIIVRFDVPAAYETPEERRVTLTPGANELAVSAALRPDGAVRGVVTDQSGQPVAGATVYLVLKNSIENKVETDAQGAYVLRGPSGDYTLRVEKKGPPSYQMATSPVAIRIGEGTDLEQPLRVTDRGSGYLTIHLQYTPLDEASRRLPVDDWRQAVDYGITATGGKEGVYANAWIGGNNRIPLEASPGDVLNVCSKGLFDDYSRVCTTAALDDNRNGTARLELTERGRIVGRIDGVTDFANLTGTVYRRTGSAWSYVGPLQFQAGGTYSFRLSQAGEFRVDFTERARAGGYKRVTREVTVEEGKIVEIPSIAIPAQTFAFFGRDGNALHAKNEVSPGEIVTLRGSYRLDASQNAAEASLVLDVPAGATLQEDSVVWNGAVVSPAKQSDGRYLVPIGAVDRQRPGSVTYRLKLAASFATRAEARLGMSFRLANETEPREETVGSVFLTPVAVTLEAPRLSASQDIYVSGRAPAGSQVTIFADRETVGVAEASPGGFWGTTVSLPTKPESAIWRESPVYGLQAKVAAEGGTLQSEIVRVSVDETHAVVEGVTMQQSDGRVVTLDPSKGVSKFPYVIVPGMPLFLDAEINEADRVSNVTFWVGDTPIPARRTGQTKEFSGYLIPNHSLKTGIYVTYDVAPKPVEARMPPTAEQWSKYGRSEMTGGFADTTFARATEAETAEAFGTGAADGFFHSPAFKMTFPDGSIAYARLSLKGIEGPTSSYTNFTVEKNPAAGAVTFSSIVPTSAMTREAQLAFKSFAAEAKLAGDQINTDHVMNVMSFVSPESKLTGVLGHLNAAKGYVEDALDFTDYADQLLDFQNQVINSECHAPSVNHYIKETERIFERAHEMLVLKQITAGLGLVAGVVTAGVGGLVFASALTILGDSAKATWQEDLDYLKKDFEENKKWRDDMAAAGAIDRCKEPPEDEDDKPKNEDKVADPVWIWDPSGYVYEAVASNRLEGVKATILYQDPQDGSWSPWDADWYGQANPLYTDANGKYGWDVPEGKWKVLYEKDGYLPAESEELTVLPPHFDVNIPMTSLETPRVEELLAYANGALLTFSKPMLVDSFEPGDVALAKGGENVPGVLVPVDAEETADGREVARTFRFQAALEVGTAYTVRVSAKPVSYASVAMETAYEGTVAASGPLTVQAPEAVSGRKELLIRWKETGVTAADRIRVYWKASADASFTQQQSVEVPVGVRFAAITGLQSGAAYEVKIAINPTGEDSNGAIVRGATVDEPELVMDAAPPAPAGSPRATNVGIDRADLVWTDPADADFRSLIVAWRKVGDAAYSEPTYIEKGVGRAELRSLQPSTDYEATLVSADTYWNVSDAAVVQFRTAGPSGDGGGSSGNPSPPPSPPPPTNAVDEEEATFGPATTAWSGFDGNVELRFAAGTFDAERKLKAGRLALESLALPERVAGYSDAYRLDVGSMAATGQPFGLSLKYDAAAAADIDPRKLGIYRLEGGTWRYVGGVLDSKKTTLSVELTTFGVYAVMSTEKTFADLSGHWSRRDVEALASRFVVDGFEDGSFRPEQPLTRAQFGKLLVEALVRREDGDAEPDAVPTFVDVPAGAWHYDAIARAAALGLVKGSDGRFRPDDAVTREEMAVLIVRALGLESQAKSTADRLAREGSVGAFRDGADIAAWAIGAVELARELGLMNGMGDGAFSPASASTRAQGAAMILRLMERRGDIGQ</sequence>
<evidence type="ECO:0000259" key="4">
    <source>
        <dbReference type="PROSITE" id="PS51272"/>
    </source>
</evidence>
<feature type="signal peptide" evidence="2">
    <location>
        <begin position="1"/>
        <end position="25"/>
    </location>
</feature>
<accession>A0A5R9G8Y5</accession>
<comment type="caution">
    <text evidence="5">The sequence shown here is derived from an EMBL/GenBank/DDBJ whole genome shotgun (WGS) entry which is preliminary data.</text>
</comment>
<dbReference type="Pfam" id="PF00395">
    <property type="entry name" value="SLH"/>
    <property type="match status" value="3"/>
</dbReference>
<dbReference type="InterPro" id="IPR036116">
    <property type="entry name" value="FN3_sf"/>
</dbReference>
<dbReference type="InterPro" id="IPR013783">
    <property type="entry name" value="Ig-like_fold"/>
</dbReference>
<keyword evidence="6" id="KW-1185">Reference proteome</keyword>
<dbReference type="Gene3D" id="2.60.40.10">
    <property type="entry name" value="Immunoglobulins"/>
    <property type="match status" value="2"/>
</dbReference>
<feature type="domain" description="SLH" evidence="4">
    <location>
        <begin position="2448"/>
        <end position="2510"/>
    </location>
</feature>
<dbReference type="PANTHER" id="PTHR43308">
    <property type="entry name" value="OUTER MEMBRANE PROTEIN ALPHA-RELATED"/>
    <property type="match status" value="1"/>
</dbReference>
<feature type="domain" description="SLH" evidence="4">
    <location>
        <begin position="2383"/>
        <end position="2446"/>
    </location>
</feature>
<dbReference type="Gene3D" id="2.60.40.1120">
    <property type="entry name" value="Carboxypeptidase-like, regulatory domain"/>
    <property type="match status" value="2"/>
</dbReference>
<feature type="domain" description="SLH" evidence="4">
    <location>
        <begin position="2519"/>
        <end position="2580"/>
    </location>
</feature>
<feature type="compositionally biased region" description="Pro residues" evidence="1">
    <location>
        <begin position="2240"/>
        <end position="2250"/>
    </location>
</feature>
<evidence type="ECO:0000256" key="2">
    <source>
        <dbReference type="SAM" id="SignalP"/>
    </source>
</evidence>
<feature type="chain" id="PRO_5038435687" evidence="2">
    <location>
        <begin position="26"/>
        <end position="2580"/>
    </location>
</feature>
<gene>
    <name evidence="5" type="ORF">FE782_13610</name>
</gene>
<reference evidence="5 6" key="1">
    <citation type="submission" date="2019-05" db="EMBL/GenBank/DDBJ databases">
        <authorList>
            <person name="Narsing Rao M.P."/>
            <person name="Li W.J."/>
        </authorList>
    </citation>
    <scope>NUCLEOTIDE SEQUENCE [LARGE SCALE GENOMIC DNA]</scope>
    <source>
        <strain evidence="5 6">SYSU_K30003</strain>
    </source>
</reference>
<dbReference type="Pfam" id="PF13620">
    <property type="entry name" value="CarboxypepD_reg"/>
    <property type="match status" value="1"/>
</dbReference>
<dbReference type="SUPFAM" id="SSF49464">
    <property type="entry name" value="Carboxypeptidase regulatory domain-like"/>
    <property type="match status" value="1"/>
</dbReference>
<feature type="region of interest" description="Disordered" evidence="1">
    <location>
        <begin position="2225"/>
        <end position="2255"/>
    </location>
</feature>
<dbReference type="PROSITE" id="PS50853">
    <property type="entry name" value="FN3"/>
    <property type="match status" value="1"/>
</dbReference>
<evidence type="ECO:0000259" key="3">
    <source>
        <dbReference type="PROSITE" id="PS50853"/>
    </source>
</evidence>
<organism evidence="5 6">
    <name type="scientific">Paenibacillus antri</name>
    <dbReference type="NCBI Taxonomy" id="2582848"/>
    <lineage>
        <taxon>Bacteria</taxon>
        <taxon>Bacillati</taxon>
        <taxon>Bacillota</taxon>
        <taxon>Bacilli</taxon>
        <taxon>Bacillales</taxon>
        <taxon>Paenibacillaceae</taxon>
        <taxon>Paenibacillus</taxon>
    </lineage>
</organism>
<dbReference type="OrthoDB" id="1813813at2"/>
<dbReference type="SMART" id="SM00060">
    <property type="entry name" value="FN3"/>
    <property type="match status" value="3"/>
</dbReference>
<feature type="domain" description="Fibronectin type-III" evidence="3">
    <location>
        <begin position="2138"/>
        <end position="2230"/>
    </location>
</feature>
<evidence type="ECO:0000313" key="5">
    <source>
        <dbReference type="EMBL" id="TLS51539.1"/>
    </source>
</evidence>
<dbReference type="SUPFAM" id="SSF82171">
    <property type="entry name" value="DPP6 N-terminal domain-like"/>
    <property type="match status" value="1"/>
</dbReference>
<evidence type="ECO:0000256" key="1">
    <source>
        <dbReference type="SAM" id="MobiDB-lite"/>
    </source>
</evidence>
<dbReference type="RefSeq" id="WP_138194681.1">
    <property type="nucleotide sequence ID" value="NZ_VCIW01000008.1"/>
</dbReference>
<keyword evidence="2" id="KW-0732">Signal</keyword>
<dbReference type="InterPro" id="IPR051465">
    <property type="entry name" value="Cell_Envelope_Struct_Comp"/>
</dbReference>
<dbReference type="Proteomes" id="UP000309676">
    <property type="component" value="Unassembled WGS sequence"/>
</dbReference>
<evidence type="ECO:0000313" key="6">
    <source>
        <dbReference type="Proteomes" id="UP000309676"/>
    </source>
</evidence>
<dbReference type="SUPFAM" id="SSF49265">
    <property type="entry name" value="Fibronectin type III"/>
    <property type="match status" value="1"/>
</dbReference>
<dbReference type="InterPro" id="IPR001119">
    <property type="entry name" value="SLH_dom"/>
</dbReference>
<dbReference type="Gene3D" id="2.120.10.30">
    <property type="entry name" value="TolB, C-terminal domain"/>
    <property type="match status" value="1"/>
</dbReference>